<dbReference type="InterPro" id="IPR013525">
    <property type="entry name" value="ABC2_TM"/>
</dbReference>
<dbReference type="GO" id="GO:0140359">
    <property type="term" value="F:ABC-type transporter activity"/>
    <property type="evidence" value="ECO:0007669"/>
    <property type="project" value="InterPro"/>
</dbReference>
<dbReference type="GO" id="GO:0016020">
    <property type="term" value="C:membrane"/>
    <property type="evidence" value="ECO:0007669"/>
    <property type="project" value="UniProtKB-SubCell"/>
</dbReference>
<protein>
    <submittedName>
        <fullName evidence="7">Multidrug permease ABC transporter</fullName>
    </submittedName>
</protein>
<keyword evidence="3 5" id="KW-1133">Transmembrane helix</keyword>
<dbReference type="EMBL" id="QXGM01000001">
    <property type="protein sequence ID" value="RSX55754.1"/>
    <property type="molecule type" value="Genomic_DNA"/>
</dbReference>
<evidence type="ECO:0000313" key="8">
    <source>
        <dbReference type="Proteomes" id="UP000287609"/>
    </source>
</evidence>
<evidence type="ECO:0000256" key="3">
    <source>
        <dbReference type="ARBA" id="ARBA00022989"/>
    </source>
</evidence>
<dbReference type="OrthoDB" id="3190494at2"/>
<dbReference type="Pfam" id="PF12698">
    <property type="entry name" value="ABC2_membrane_3"/>
    <property type="match status" value="1"/>
</dbReference>
<dbReference type="Gene3D" id="3.40.1710.10">
    <property type="entry name" value="abc type-2 transporter like domain"/>
    <property type="match status" value="1"/>
</dbReference>
<feature type="transmembrane region" description="Helical" evidence="5">
    <location>
        <begin position="16"/>
        <end position="37"/>
    </location>
</feature>
<proteinExistence type="predicted"/>
<evidence type="ECO:0000256" key="1">
    <source>
        <dbReference type="ARBA" id="ARBA00004141"/>
    </source>
</evidence>
<reference evidence="7 8" key="1">
    <citation type="submission" date="2018-09" db="EMBL/GenBank/DDBJ databases">
        <title>Characterization of the phylogenetic diversity of five novel species belonging to the genus Bifidobacterium.</title>
        <authorList>
            <person name="Lugli G.A."/>
            <person name="Duranti S."/>
            <person name="Milani C."/>
        </authorList>
    </citation>
    <scope>NUCLEOTIDE SEQUENCE [LARGE SCALE GENOMIC DNA]</scope>
    <source>
        <strain evidence="7 8">2036B</strain>
    </source>
</reference>
<comment type="caution">
    <text evidence="7">The sequence shown here is derived from an EMBL/GenBank/DDBJ whole genome shotgun (WGS) entry which is preliminary data.</text>
</comment>
<keyword evidence="2 5" id="KW-0812">Transmembrane</keyword>
<evidence type="ECO:0000256" key="2">
    <source>
        <dbReference type="ARBA" id="ARBA00022692"/>
    </source>
</evidence>
<feature type="transmembrane region" description="Helical" evidence="5">
    <location>
        <begin position="313"/>
        <end position="335"/>
    </location>
</feature>
<feature type="transmembrane region" description="Helical" evidence="5">
    <location>
        <begin position="267"/>
        <end position="293"/>
    </location>
</feature>
<feature type="transmembrane region" description="Helical" evidence="5">
    <location>
        <begin position="405"/>
        <end position="427"/>
    </location>
</feature>
<keyword evidence="8" id="KW-1185">Reference proteome</keyword>
<accession>A0A430FS97</accession>
<evidence type="ECO:0000256" key="4">
    <source>
        <dbReference type="ARBA" id="ARBA00023136"/>
    </source>
</evidence>
<dbReference type="RefSeq" id="WP_125962951.1">
    <property type="nucleotide sequence ID" value="NZ_QXGM01000001.1"/>
</dbReference>
<organism evidence="7 8">
    <name type="scientific">Bifidobacterium dolichotidis</name>
    <dbReference type="NCBI Taxonomy" id="2306976"/>
    <lineage>
        <taxon>Bacteria</taxon>
        <taxon>Bacillati</taxon>
        <taxon>Actinomycetota</taxon>
        <taxon>Actinomycetes</taxon>
        <taxon>Bifidobacteriales</taxon>
        <taxon>Bifidobacteriaceae</taxon>
        <taxon>Bifidobacterium</taxon>
    </lineage>
</organism>
<sequence>MHTYNTALRVMRSHKIYIIIYLVFLSIMMIGMCQQMASSYATKVGNTFTPDKPMVSVIDRDTTDQRWKHSLEQALGSMATIVEIQDTDESLQQAVASNYTDLLVIVPHGFTDQFLDAITNNTELPNVETVTSYTSATGALTTMDVNSFFTQTALAAQAQRDSDALVSAATAAPFNTAELNKAMKQAVDLMTSESAHPPIRVAQQTRTEQVSQDDAALLTFGMCVKFGLYPMMSACAVLSAVMMLAFSKREVRMRLYLGPHRQWTLTLQQWIACIVLGFICTAAYVLLSMGMILVNGMHIGSLFNAAAGHGVHFIGAILALAMFAIVGVSFGAMMAAFNMPETFCNGLANIFGLIIMFTSGVAIPLSMTPSYMIAIGKALPGWWTCAAIDNALGIDTATATHWSNYASSLALVTAFAVLFLCISLVAAHLRASKPSVAQASATQLAM</sequence>
<dbReference type="Proteomes" id="UP000287609">
    <property type="component" value="Unassembled WGS sequence"/>
</dbReference>
<dbReference type="AlphaFoldDB" id="A0A430FS97"/>
<feature type="transmembrane region" description="Helical" evidence="5">
    <location>
        <begin position="226"/>
        <end position="246"/>
    </location>
</feature>
<name>A0A430FS97_9BIFI</name>
<gene>
    <name evidence="7" type="ORF">D2E26_0317</name>
</gene>
<feature type="domain" description="ABC-2 type transporter transmembrane" evidence="6">
    <location>
        <begin position="18"/>
        <end position="424"/>
    </location>
</feature>
<evidence type="ECO:0000313" key="7">
    <source>
        <dbReference type="EMBL" id="RSX55754.1"/>
    </source>
</evidence>
<comment type="subcellular location">
    <subcellularLocation>
        <location evidence="1">Membrane</location>
        <topology evidence="1">Multi-pass membrane protein</topology>
    </subcellularLocation>
</comment>
<evidence type="ECO:0000259" key="6">
    <source>
        <dbReference type="Pfam" id="PF12698"/>
    </source>
</evidence>
<feature type="transmembrane region" description="Helical" evidence="5">
    <location>
        <begin position="347"/>
        <end position="367"/>
    </location>
</feature>
<keyword evidence="4 5" id="KW-0472">Membrane</keyword>
<evidence type="ECO:0000256" key="5">
    <source>
        <dbReference type="SAM" id="Phobius"/>
    </source>
</evidence>